<reference evidence="1 2" key="1">
    <citation type="submission" date="2018-06" db="EMBL/GenBank/DDBJ databases">
        <authorList>
            <consortium name="Pathogen Informatics"/>
            <person name="Doyle S."/>
        </authorList>
    </citation>
    <scope>NUCLEOTIDE SEQUENCE [LARGE SCALE GENOMIC DNA]</scope>
    <source>
        <strain evidence="1 2">NCTC13350</strain>
    </source>
</reference>
<gene>
    <name evidence="1" type="ORF">NCTC13350_03992</name>
</gene>
<dbReference type="RefSeq" id="WP_019964406.1">
    <property type="nucleotide sequence ID" value="NZ_UGSK01000001.1"/>
</dbReference>
<dbReference type="AlphaFoldDB" id="A0A379A1I7"/>
<dbReference type="OrthoDB" id="7363626at2"/>
<protein>
    <submittedName>
        <fullName evidence="1">Uncharacterized protein</fullName>
    </submittedName>
</protein>
<name>A0A379A1I7_9HYPH</name>
<evidence type="ECO:0000313" key="2">
    <source>
        <dbReference type="Proteomes" id="UP000255000"/>
    </source>
</evidence>
<dbReference type="EMBL" id="UGSK01000001">
    <property type="protein sequence ID" value="SUB03009.1"/>
    <property type="molecule type" value="Genomic_DNA"/>
</dbReference>
<proteinExistence type="predicted"/>
<evidence type="ECO:0000313" key="1">
    <source>
        <dbReference type="EMBL" id="SUB03009.1"/>
    </source>
</evidence>
<accession>A0A379A1I7</accession>
<organism evidence="1 2">
    <name type="scientific">Pannonibacter phragmitetus</name>
    <dbReference type="NCBI Taxonomy" id="121719"/>
    <lineage>
        <taxon>Bacteria</taxon>
        <taxon>Pseudomonadati</taxon>
        <taxon>Pseudomonadota</taxon>
        <taxon>Alphaproteobacteria</taxon>
        <taxon>Hyphomicrobiales</taxon>
        <taxon>Stappiaceae</taxon>
        <taxon>Pannonibacter</taxon>
    </lineage>
</organism>
<sequence>MPVVQVHVAPEIAGQAGLKAREIGEIIEQGLISLLSASPDKIQIAIVAALAMPKGCQLLVAVDHRASDERPKPIRDELAHQIATQLHGLLGASIRVRLIGIDPAYISACDIHEAGR</sequence>
<dbReference type="Proteomes" id="UP000255000">
    <property type="component" value="Unassembled WGS sequence"/>
</dbReference>